<name>A0A162C6F2_9CRUS</name>
<comment type="caution">
    <text evidence="2">The sequence shown here is derived from an EMBL/GenBank/DDBJ whole genome shotgun (WGS) entry which is preliminary data.</text>
</comment>
<feature type="signal peptide" evidence="1">
    <location>
        <begin position="1"/>
        <end position="22"/>
    </location>
</feature>
<sequence length="111" mass="12768">MLGRLFVVIAIFTFAHLSALFANEYELFQVIEDYENSNVIASREDFSPSDVNGKRLQYFLWMKRAADGARSGGMGRSKQLRYHHCYFNPISCFKKRAIESSQLPESYTGNL</sequence>
<protein>
    <recommendedName>
        <fullName evidence="4">Prohormone-1</fullName>
    </recommendedName>
</protein>
<reference evidence="2 3" key="1">
    <citation type="submission" date="2016-03" db="EMBL/GenBank/DDBJ databases">
        <title>EvidentialGene: Evidence-directed Construction of Genes on Genomes.</title>
        <authorList>
            <person name="Gilbert D.G."/>
            <person name="Choi J.-H."/>
            <person name="Mockaitis K."/>
            <person name="Colbourne J."/>
            <person name="Pfrender M."/>
        </authorList>
    </citation>
    <scope>NUCLEOTIDE SEQUENCE [LARGE SCALE GENOMIC DNA]</scope>
    <source>
        <strain evidence="2 3">Xinb3</strain>
        <tissue evidence="2">Complete organism</tissue>
    </source>
</reference>
<dbReference type="EMBL" id="LRGB01001363">
    <property type="protein sequence ID" value="KZS12162.1"/>
    <property type="molecule type" value="Genomic_DNA"/>
</dbReference>
<dbReference type="AlphaFoldDB" id="A0A162C6F2"/>
<evidence type="ECO:0000313" key="3">
    <source>
        <dbReference type="Proteomes" id="UP000076858"/>
    </source>
</evidence>
<evidence type="ECO:0000256" key="1">
    <source>
        <dbReference type="SAM" id="SignalP"/>
    </source>
</evidence>
<feature type="chain" id="PRO_5007832814" description="Prohormone-1" evidence="1">
    <location>
        <begin position="23"/>
        <end position="111"/>
    </location>
</feature>
<accession>A0A162C6F2</accession>
<keyword evidence="1" id="KW-0732">Signal</keyword>
<organism evidence="2 3">
    <name type="scientific">Daphnia magna</name>
    <dbReference type="NCBI Taxonomy" id="35525"/>
    <lineage>
        <taxon>Eukaryota</taxon>
        <taxon>Metazoa</taxon>
        <taxon>Ecdysozoa</taxon>
        <taxon>Arthropoda</taxon>
        <taxon>Crustacea</taxon>
        <taxon>Branchiopoda</taxon>
        <taxon>Diplostraca</taxon>
        <taxon>Cladocera</taxon>
        <taxon>Anomopoda</taxon>
        <taxon>Daphniidae</taxon>
        <taxon>Daphnia</taxon>
    </lineage>
</organism>
<evidence type="ECO:0000313" key="2">
    <source>
        <dbReference type="EMBL" id="KZS12162.1"/>
    </source>
</evidence>
<dbReference type="Proteomes" id="UP000076858">
    <property type="component" value="Unassembled WGS sequence"/>
</dbReference>
<proteinExistence type="predicted"/>
<evidence type="ECO:0008006" key="4">
    <source>
        <dbReference type="Google" id="ProtNLM"/>
    </source>
</evidence>
<gene>
    <name evidence="2" type="ORF">APZ42_022954</name>
</gene>
<keyword evidence="3" id="KW-1185">Reference proteome</keyword>